<organism evidence="1 2">
    <name type="scientific">Phaseolus coccineus</name>
    <name type="common">Scarlet runner bean</name>
    <name type="synonym">Phaseolus multiflorus</name>
    <dbReference type="NCBI Taxonomy" id="3886"/>
    <lineage>
        <taxon>Eukaryota</taxon>
        <taxon>Viridiplantae</taxon>
        <taxon>Streptophyta</taxon>
        <taxon>Embryophyta</taxon>
        <taxon>Tracheophyta</taxon>
        <taxon>Spermatophyta</taxon>
        <taxon>Magnoliopsida</taxon>
        <taxon>eudicotyledons</taxon>
        <taxon>Gunneridae</taxon>
        <taxon>Pentapetalae</taxon>
        <taxon>rosids</taxon>
        <taxon>fabids</taxon>
        <taxon>Fabales</taxon>
        <taxon>Fabaceae</taxon>
        <taxon>Papilionoideae</taxon>
        <taxon>50 kb inversion clade</taxon>
        <taxon>NPAAA clade</taxon>
        <taxon>indigoferoid/millettioid clade</taxon>
        <taxon>Phaseoleae</taxon>
        <taxon>Phaseolus</taxon>
    </lineage>
</organism>
<dbReference type="AlphaFoldDB" id="A0AAN9NBU1"/>
<evidence type="ECO:0000313" key="2">
    <source>
        <dbReference type="Proteomes" id="UP001374584"/>
    </source>
</evidence>
<proteinExistence type="predicted"/>
<evidence type="ECO:0000313" key="1">
    <source>
        <dbReference type="EMBL" id="KAK7367539.1"/>
    </source>
</evidence>
<keyword evidence="2" id="KW-1185">Reference proteome</keyword>
<sequence length="69" mass="8000">MENWGNALYYETKVHKIDERGEPPSNEMKIKMQHSTGEHGLISSPIQCQGTKCLRRCRFICHTTPQPKE</sequence>
<protein>
    <submittedName>
        <fullName evidence="1">Uncharacterized protein</fullName>
    </submittedName>
</protein>
<gene>
    <name evidence="1" type="ORF">VNO80_09552</name>
</gene>
<accession>A0AAN9NBU1</accession>
<comment type="caution">
    <text evidence="1">The sequence shown here is derived from an EMBL/GenBank/DDBJ whole genome shotgun (WGS) entry which is preliminary data.</text>
</comment>
<dbReference type="Proteomes" id="UP001374584">
    <property type="component" value="Unassembled WGS sequence"/>
</dbReference>
<reference evidence="1 2" key="1">
    <citation type="submission" date="2024-01" db="EMBL/GenBank/DDBJ databases">
        <title>The genomes of 5 underutilized Papilionoideae crops provide insights into root nodulation and disease resistanc.</title>
        <authorList>
            <person name="Jiang F."/>
        </authorList>
    </citation>
    <scope>NUCLEOTIDE SEQUENCE [LARGE SCALE GENOMIC DNA]</scope>
    <source>
        <strain evidence="1">JINMINGXINNONG_FW02</strain>
        <tissue evidence="1">Leaves</tissue>
    </source>
</reference>
<dbReference type="EMBL" id="JAYMYR010000004">
    <property type="protein sequence ID" value="KAK7367539.1"/>
    <property type="molecule type" value="Genomic_DNA"/>
</dbReference>
<name>A0AAN9NBU1_PHACN</name>